<dbReference type="STRING" id="104102.AtDm6_0136"/>
<name>A0A094YWY9_9PROT</name>
<comment type="caution">
    <text evidence="5">The sequence shown here is derived from an EMBL/GenBank/DDBJ whole genome shotgun (WGS) entry which is preliminary data.</text>
</comment>
<feature type="signal peptide" evidence="3">
    <location>
        <begin position="1"/>
        <end position="31"/>
    </location>
</feature>
<dbReference type="AlphaFoldDB" id="A0A094YWY9"/>
<dbReference type="GO" id="GO:0005829">
    <property type="term" value="C:cytosol"/>
    <property type="evidence" value="ECO:0007669"/>
    <property type="project" value="TreeGrafter"/>
</dbReference>
<dbReference type="InterPro" id="IPR001910">
    <property type="entry name" value="Inosine/uridine_hydrolase_dom"/>
</dbReference>
<dbReference type="Gene3D" id="3.90.245.10">
    <property type="entry name" value="Ribonucleoside hydrolase-like"/>
    <property type="match status" value="1"/>
</dbReference>
<dbReference type="PATRIC" id="fig|104102.7.peg.134"/>
<keyword evidence="1 5" id="KW-0378">Hydrolase</keyword>
<sequence length="372" mass="41215">MIKKSGFARFARRCVLAVGLLGASVPVVAHAEAGRMVIFDDDGFALAQWMVLKAPHVKVLGFGTVSGDFWQKEATAYALRGLEIAGRTDVPVVQGATYPLMNSEKLTDRWEALYGKLVWKGAWMKKWVEKTTQALPPYHPADVVPDLPWGNPKTKPSAENAAMFMIRMVHQYPGQISIIECGPMTNLALAQKLDPEFASLAKELVYMGGSLNPRQKLTSAASAQFAREFGNSPRREFNIRFDPEAASITMHAPWKRIVMVPVDPSTETEMSAEFVKDIASADTPIARIVKRGANNFPLWDEIAAAVWLDPTLIRSSTDLYVDVNTMFSAQYGDILSWTEGYQPDVGEQKEKVVLTVDVPRMKALIKDLISKP</sequence>
<dbReference type="GO" id="GO:0008477">
    <property type="term" value="F:purine nucleosidase activity"/>
    <property type="evidence" value="ECO:0007669"/>
    <property type="project" value="UniProtKB-EC"/>
</dbReference>
<dbReference type="Proteomes" id="UP000029448">
    <property type="component" value="Unassembled WGS sequence"/>
</dbReference>
<evidence type="ECO:0000313" key="5">
    <source>
        <dbReference type="EMBL" id="KGB26510.1"/>
    </source>
</evidence>
<dbReference type="GeneID" id="89479770"/>
<dbReference type="PANTHER" id="PTHR12304:SF4">
    <property type="entry name" value="URIDINE NUCLEOSIDASE"/>
    <property type="match status" value="1"/>
</dbReference>
<dbReference type="EMBL" id="JOKM01000006">
    <property type="protein sequence ID" value="KGB26510.1"/>
    <property type="molecule type" value="Genomic_DNA"/>
</dbReference>
<dbReference type="SUPFAM" id="SSF53590">
    <property type="entry name" value="Nucleoside hydrolase"/>
    <property type="match status" value="1"/>
</dbReference>
<keyword evidence="6" id="KW-1185">Reference proteome</keyword>
<keyword evidence="3" id="KW-0732">Signal</keyword>
<dbReference type="InterPro" id="IPR023186">
    <property type="entry name" value="IUNH"/>
</dbReference>
<feature type="chain" id="PRO_5001905886" evidence="3">
    <location>
        <begin position="32"/>
        <end position="372"/>
    </location>
</feature>
<evidence type="ECO:0000256" key="1">
    <source>
        <dbReference type="ARBA" id="ARBA00022801"/>
    </source>
</evidence>
<protein>
    <submittedName>
        <fullName evidence="5">Inosine-uridine preferring nucleoside hydrolase</fullName>
        <ecNumber evidence="5">3.2.2.1</ecNumber>
    </submittedName>
</protein>
<dbReference type="PANTHER" id="PTHR12304">
    <property type="entry name" value="INOSINE-URIDINE PREFERRING NUCLEOSIDE HYDROLASE"/>
    <property type="match status" value="1"/>
</dbReference>
<evidence type="ECO:0000256" key="3">
    <source>
        <dbReference type="SAM" id="SignalP"/>
    </source>
</evidence>
<evidence type="ECO:0000256" key="2">
    <source>
        <dbReference type="ARBA" id="ARBA00023295"/>
    </source>
</evidence>
<reference evidence="5 6" key="1">
    <citation type="submission" date="2014-06" db="EMBL/GenBank/DDBJ databases">
        <title>Functional and comparative genomic analyses of the Drosophila gut microbiota identify candidate symbiosis factors.</title>
        <authorList>
            <person name="Newell P.D."/>
            <person name="Chaston J.M."/>
            <person name="Douglas A.E."/>
        </authorList>
    </citation>
    <scope>NUCLEOTIDE SEQUENCE [LARGE SCALE GENOMIC DNA]</scope>
    <source>
        <strain evidence="5 6">DmCS_006</strain>
    </source>
</reference>
<keyword evidence="2 5" id="KW-0326">Glycosidase</keyword>
<organism evidence="5 6">
    <name type="scientific">Acetobacter tropicalis</name>
    <dbReference type="NCBI Taxonomy" id="104102"/>
    <lineage>
        <taxon>Bacteria</taxon>
        <taxon>Pseudomonadati</taxon>
        <taxon>Pseudomonadota</taxon>
        <taxon>Alphaproteobacteria</taxon>
        <taxon>Acetobacterales</taxon>
        <taxon>Acetobacteraceae</taxon>
        <taxon>Acetobacter</taxon>
    </lineage>
</organism>
<dbReference type="RefSeq" id="WP_035377222.1">
    <property type="nucleotide sequence ID" value="NZ_JACAOJ010000048.1"/>
</dbReference>
<evidence type="ECO:0000313" key="6">
    <source>
        <dbReference type="Proteomes" id="UP000029448"/>
    </source>
</evidence>
<gene>
    <name evidence="5" type="ORF">AtDm6_0136</name>
</gene>
<dbReference type="InterPro" id="IPR036452">
    <property type="entry name" value="Ribo_hydro-like"/>
</dbReference>
<dbReference type="GO" id="GO:0006152">
    <property type="term" value="P:purine nucleoside catabolic process"/>
    <property type="evidence" value="ECO:0007669"/>
    <property type="project" value="TreeGrafter"/>
</dbReference>
<dbReference type="EC" id="3.2.2.1" evidence="5"/>
<proteinExistence type="predicted"/>
<evidence type="ECO:0000259" key="4">
    <source>
        <dbReference type="Pfam" id="PF01156"/>
    </source>
</evidence>
<feature type="domain" description="Inosine/uridine-preferring nucleoside hydrolase" evidence="4">
    <location>
        <begin position="41"/>
        <end position="362"/>
    </location>
</feature>
<dbReference type="Pfam" id="PF01156">
    <property type="entry name" value="IU_nuc_hydro"/>
    <property type="match status" value="1"/>
</dbReference>
<accession>A0A094YWY9</accession>